<evidence type="ECO:0000313" key="3">
    <source>
        <dbReference type="Proteomes" id="UP000237000"/>
    </source>
</evidence>
<dbReference type="SUPFAM" id="SSF56219">
    <property type="entry name" value="DNase I-like"/>
    <property type="match status" value="1"/>
</dbReference>
<dbReference type="EMBL" id="JXTC01000050">
    <property type="protein sequence ID" value="PON94606.1"/>
    <property type="molecule type" value="Genomic_DNA"/>
</dbReference>
<keyword evidence="3" id="KW-1185">Reference proteome</keyword>
<sequence>MVIYIGGDPSVEFQVVRGWPDPRRVPQKKRVNKAFLVYRRKVQKLPLSLLPNTNEEITHFVSSTLPINPHTQSVAPTLNHFSIPPYSNSATSECSESFLNSCGPSASQPVVRPLVSYPFKAQSSDISSSPMLSQLNSSGRVSFSPNPKPFKKRNYQSSSTSNPRPTKSLKIFTQSSSSPIRLLKSPTPFSQPSVPSLSLNLPYANTRRLFSWKARARNPFTSITSQSSVPLVPCPNLVISPVDYVNSPMEGGCVPPPQEPRSLYHGTAEVRPYLGRGITLAWKHGVDFEPLVVNKNQISNIVYSDPPSNPWLLSAVYGPPYMQEKPDFWNSLADVGRNFGGPWLIIGDLNVILMDSNRTGGSSNDHFLPFVRDLFHKCGLLTIQTMGGALTWDNYRGGSAHI</sequence>
<dbReference type="InParanoid" id="A0A2P5FA07"/>
<feature type="compositionally biased region" description="Low complexity" evidence="1">
    <location>
        <begin position="127"/>
        <end position="138"/>
    </location>
</feature>
<protein>
    <submittedName>
        <fullName evidence="2">Endonuclease/exonuclease/phosphatase</fullName>
    </submittedName>
</protein>
<evidence type="ECO:0000256" key="1">
    <source>
        <dbReference type="SAM" id="MobiDB-lite"/>
    </source>
</evidence>
<name>A0A2P5FA07_TREOI</name>
<gene>
    <name evidence="2" type="ORF">TorRG33x02_096410</name>
</gene>
<dbReference type="GO" id="GO:0004519">
    <property type="term" value="F:endonuclease activity"/>
    <property type="evidence" value="ECO:0007669"/>
    <property type="project" value="UniProtKB-KW"/>
</dbReference>
<keyword evidence="2" id="KW-0540">Nuclease</keyword>
<dbReference type="OrthoDB" id="1113909at2759"/>
<keyword evidence="2" id="KW-0378">Hydrolase</keyword>
<dbReference type="Proteomes" id="UP000237000">
    <property type="component" value="Unassembled WGS sequence"/>
</dbReference>
<dbReference type="GO" id="GO:0004527">
    <property type="term" value="F:exonuclease activity"/>
    <property type="evidence" value="ECO:0007669"/>
    <property type="project" value="UniProtKB-KW"/>
</dbReference>
<dbReference type="Gene3D" id="3.60.10.10">
    <property type="entry name" value="Endonuclease/exonuclease/phosphatase"/>
    <property type="match status" value="1"/>
</dbReference>
<proteinExistence type="predicted"/>
<feature type="compositionally biased region" description="Polar residues" evidence="1">
    <location>
        <begin position="155"/>
        <end position="171"/>
    </location>
</feature>
<dbReference type="AlphaFoldDB" id="A0A2P5FA07"/>
<keyword evidence="2" id="KW-0269">Exonuclease</keyword>
<organism evidence="2 3">
    <name type="scientific">Trema orientale</name>
    <name type="common">Charcoal tree</name>
    <name type="synonym">Celtis orientalis</name>
    <dbReference type="NCBI Taxonomy" id="63057"/>
    <lineage>
        <taxon>Eukaryota</taxon>
        <taxon>Viridiplantae</taxon>
        <taxon>Streptophyta</taxon>
        <taxon>Embryophyta</taxon>
        <taxon>Tracheophyta</taxon>
        <taxon>Spermatophyta</taxon>
        <taxon>Magnoliopsida</taxon>
        <taxon>eudicotyledons</taxon>
        <taxon>Gunneridae</taxon>
        <taxon>Pentapetalae</taxon>
        <taxon>rosids</taxon>
        <taxon>fabids</taxon>
        <taxon>Rosales</taxon>
        <taxon>Cannabaceae</taxon>
        <taxon>Trema</taxon>
    </lineage>
</organism>
<accession>A0A2P5FA07</accession>
<evidence type="ECO:0000313" key="2">
    <source>
        <dbReference type="EMBL" id="PON94606.1"/>
    </source>
</evidence>
<comment type="caution">
    <text evidence="2">The sequence shown here is derived from an EMBL/GenBank/DDBJ whole genome shotgun (WGS) entry which is preliminary data.</text>
</comment>
<reference evidence="3" key="1">
    <citation type="submission" date="2016-06" db="EMBL/GenBank/DDBJ databases">
        <title>Parallel loss of symbiosis genes in relatives of nitrogen-fixing non-legume Parasponia.</title>
        <authorList>
            <person name="Van Velzen R."/>
            <person name="Holmer R."/>
            <person name="Bu F."/>
            <person name="Rutten L."/>
            <person name="Van Zeijl A."/>
            <person name="Liu W."/>
            <person name="Santuari L."/>
            <person name="Cao Q."/>
            <person name="Sharma T."/>
            <person name="Shen D."/>
            <person name="Roswanjaya Y."/>
            <person name="Wardhani T."/>
            <person name="Kalhor M.S."/>
            <person name="Jansen J."/>
            <person name="Van den Hoogen J."/>
            <person name="Gungor B."/>
            <person name="Hartog M."/>
            <person name="Hontelez J."/>
            <person name="Verver J."/>
            <person name="Yang W.-C."/>
            <person name="Schijlen E."/>
            <person name="Repin R."/>
            <person name="Schilthuizen M."/>
            <person name="Schranz E."/>
            <person name="Heidstra R."/>
            <person name="Miyata K."/>
            <person name="Fedorova E."/>
            <person name="Kohlen W."/>
            <person name="Bisseling T."/>
            <person name="Smit S."/>
            <person name="Geurts R."/>
        </authorList>
    </citation>
    <scope>NUCLEOTIDE SEQUENCE [LARGE SCALE GENOMIC DNA]</scope>
    <source>
        <strain evidence="3">cv. RG33-2</strain>
    </source>
</reference>
<feature type="region of interest" description="Disordered" evidence="1">
    <location>
        <begin position="124"/>
        <end position="171"/>
    </location>
</feature>
<dbReference type="InterPro" id="IPR036691">
    <property type="entry name" value="Endo/exonu/phosph_ase_sf"/>
</dbReference>
<keyword evidence="2" id="KW-0255">Endonuclease</keyword>